<dbReference type="AlphaFoldDB" id="A0A096AZ61"/>
<dbReference type="EMBL" id="ADLO01000127">
    <property type="protein sequence ID" value="KGF52323.1"/>
    <property type="molecule type" value="Genomic_DNA"/>
</dbReference>
<evidence type="ECO:0000259" key="1">
    <source>
        <dbReference type="Pfam" id="PF05709"/>
    </source>
</evidence>
<dbReference type="HOGENOM" id="CLU_939106_0_0_9"/>
<protein>
    <recommendedName>
        <fullName evidence="1">Siphovirus-type tail component RIFT-related domain-containing protein</fullName>
    </recommendedName>
</protein>
<dbReference type="Pfam" id="PF05709">
    <property type="entry name" value="Sipho_tail"/>
    <property type="match status" value="1"/>
</dbReference>
<comment type="caution">
    <text evidence="2">The sequence shown here is derived from an EMBL/GenBank/DDBJ whole genome shotgun (WGS) entry which is preliminary data.</text>
</comment>
<reference evidence="2 3" key="1">
    <citation type="submission" date="2011-08" db="EMBL/GenBank/DDBJ databases">
        <title>The Genome Sequence of Clostridium orbiscindens 1_3_50AFAA.</title>
        <authorList>
            <consortium name="The Broad Institute Genome Sequencing Platform"/>
            <person name="Earl A."/>
            <person name="Ward D."/>
            <person name="Feldgarden M."/>
            <person name="Gevers D."/>
            <person name="Daigneault M."/>
            <person name="Strauss J."/>
            <person name="Allen-Vercoe E."/>
            <person name="Young S.K."/>
            <person name="Zeng Q."/>
            <person name="Gargeya S."/>
            <person name="Fitzgerald M."/>
            <person name="Haas B."/>
            <person name="Abouelleil A."/>
            <person name="Alvarado L."/>
            <person name="Arachchi H.M."/>
            <person name="Berlin A."/>
            <person name="Brown A."/>
            <person name="Chapman S.B."/>
            <person name="Chen Z."/>
            <person name="Dunbar C."/>
            <person name="Freedman E."/>
            <person name="Gearin G."/>
            <person name="Gellesch M."/>
            <person name="Goldberg J."/>
            <person name="Griggs A."/>
            <person name="Gujja S."/>
            <person name="Heiman D."/>
            <person name="Howarth C."/>
            <person name="Larson L."/>
            <person name="Lui A."/>
            <person name="MacDonald P.J.P."/>
            <person name="Montmayeur A."/>
            <person name="Murphy C."/>
            <person name="Neiman D."/>
            <person name="Pearson M."/>
            <person name="Priest M."/>
            <person name="Roberts A."/>
            <person name="Saif S."/>
            <person name="Shea T."/>
            <person name="Shenoy N."/>
            <person name="Sisk P."/>
            <person name="Stolte C."/>
            <person name="Sykes S."/>
            <person name="Wortman J."/>
            <person name="Nusbaum C."/>
            <person name="Birren B."/>
        </authorList>
    </citation>
    <scope>NUCLEOTIDE SEQUENCE [LARGE SCALE GENOMIC DNA]</scope>
    <source>
        <strain evidence="2 3">1_3_50AFAA</strain>
    </source>
</reference>
<sequence>MRSVAWTSDNGRTCTFEGGGPYERPGPYYFRELTSDLSATAETSKAPRQDGVTTYHTALDARTINLVGSMLVYGSRTLSARAAYDTQRAWLAQAFAPNRWGTLTYYKEDEAVQVRCRPLATPTIGTPVGTFSTIDISFTADSPYWESAKEYILAMGVIQRFWHFPWAPYRFPMGAYTRFGMVDNPAEENIYPSIEVYTTGQEVCLANRTTGEQVTIEHSIAENQKLVVDLKDVSAFLYQRDGSGDYQMQEDVSHWMSLDSVPWALRPGRNQVAITNDQPEDTPVAYLRYRIPSLGV</sequence>
<dbReference type="InterPro" id="IPR008841">
    <property type="entry name" value="Siphovirus-type_tail_N"/>
</dbReference>
<organism evidence="2 3">
    <name type="scientific">Flavonifractor plautii 1_3_50AFAA</name>
    <dbReference type="NCBI Taxonomy" id="742738"/>
    <lineage>
        <taxon>Bacteria</taxon>
        <taxon>Bacillati</taxon>
        <taxon>Bacillota</taxon>
        <taxon>Clostridia</taxon>
        <taxon>Eubacteriales</taxon>
        <taxon>Oscillospiraceae</taxon>
        <taxon>Flavonifractor</taxon>
    </lineage>
</organism>
<keyword evidence="3" id="KW-1185">Reference proteome</keyword>
<proteinExistence type="predicted"/>
<dbReference type="RefSeq" id="WP_044943635.1">
    <property type="nucleotide sequence ID" value="NZ_KN174169.1"/>
</dbReference>
<name>A0A096AZ61_FLAPL</name>
<accession>A0A096AZ61</accession>
<evidence type="ECO:0000313" key="3">
    <source>
        <dbReference type="Proteomes" id="UP000029585"/>
    </source>
</evidence>
<dbReference type="PATRIC" id="fig|742738.3.peg.4193"/>
<gene>
    <name evidence="2" type="ORF">HMPREF9460_04079</name>
</gene>
<feature type="domain" description="Siphovirus-type tail component RIFT-related" evidence="1">
    <location>
        <begin position="34"/>
        <end position="131"/>
    </location>
</feature>
<evidence type="ECO:0000313" key="2">
    <source>
        <dbReference type="EMBL" id="KGF52323.1"/>
    </source>
</evidence>
<dbReference type="Proteomes" id="UP000029585">
    <property type="component" value="Unassembled WGS sequence"/>
</dbReference>